<proteinExistence type="predicted"/>
<evidence type="ECO:0000259" key="1">
    <source>
        <dbReference type="Pfam" id="PF12680"/>
    </source>
</evidence>
<evidence type="ECO:0000313" key="2">
    <source>
        <dbReference type="EMBL" id="ODA35728.1"/>
    </source>
</evidence>
<keyword evidence="3" id="KW-1185">Reference proteome</keyword>
<dbReference type="Gene3D" id="3.10.450.50">
    <property type="match status" value="1"/>
</dbReference>
<dbReference type="Proteomes" id="UP000094936">
    <property type="component" value="Unassembled WGS sequence"/>
</dbReference>
<dbReference type="GO" id="GO:0016853">
    <property type="term" value="F:isomerase activity"/>
    <property type="evidence" value="ECO:0007669"/>
    <property type="project" value="UniProtKB-KW"/>
</dbReference>
<dbReference type="AlphaFoldDB" id="A0A1C3ER93"/>
<keyword evidence="2" id="KW-0413">Isomerase</keyword>
<dbReference type="OrthoDB" id="9797498at2"/>
<evidence type="ECO:0000313" key="3">
    <source>
        <dbReference type="Proteomes" id="UP000094936"/>
    </source>
</evidence>
<dbReference type="InterPro" id="IPR032710">
    <property type="entry name" value="NTF2-like_dom_sf"/>
</dbReference>
<dbReference type="EMBL" id="LYBM01000003">
    <property type="protein sequence ID" value="ODA35728.1"/>
    <property type="molecule type" value="Genomic_DNA"/>
</dbReference>
<gene>
    <name evidence="2" type="ORF">A8L45_02995</name>
</gene>
<dbReference type="STRING" id="1080227.A8L45_02995"/>
<organism evidence="2 3">
    <name type="scientific">Veronia pacifica</name>
    <dbReference type="NCBI Taxonomy" id="1080227"/>
    <lineage>
        <taxon>Bacteria</taxon>
        <taxon>Pseudomonadati</taxon>
        <taxon>Pseudomonadota</taxon>
        <taxon>Gammaproteobacteria</taxon>
        <taxon>Vibrionales</taxon>
        <taxon>Vibrionaceae</taxon>
        <taxon>Veronia</taxon>
    </lineage>
</organism>
<dbReference type="InterPro" id="IPR037401">
    <property type="entry name" value="SnoaL-like"/>
</dbReference>
<reference evidence="2 3" key="1">
    <citation type="submission" date="2016-05" db="EMBL/GenBank/DDBJ databases">
        <title>Genomic Taxonomy of the Vibrionaceae.</title>
        <authorList>
            <person name="Gomez-Gil B."/>
            <person name="Enciso-Ibarra J."/>
        </authorList>
    </citation>
    <scope>NUCLEOTIDE SEQUENCE [LARGE SCALE GENOMIC DNA]</scope>
    <source>
        <strain evidence="2 3">CAIM 1920</strain>
    </source>
</reference>
<comment type="caution">
    <text evidence="2">The sequence shown here is derived from an EMBL/GenBank/DDBJ whole genome shotgun (WGS) entry which is preliminary data.</text>
</comment>
<feature type="domain" description="SnoaL-like" evidence="1">
    <location>
        <begin position="14"/>
        <end position="119"/>
    </location>
</feature>
<protein>
    <submittedName>
        <fullName evidence="2">Ketosteroid isomerase</fullName>
    </submittedName>
</protein>
<dbReference type="SUPFAM" id="SSF54427">
    <property type="entry name" value="NTF2-like"/>
    <property type="match status" value="1"/>
</dbReference>
<dbReference type="Pfam" id="PF12680">
    <property type="entry name" value="SnoaL_2"/>
    <property type="match status" value="1"/>
</dbReference>
<name>A0A1C3ER93_9GAMM</name>
<accession>A0A1C3ER93</accession>
<sequence>MHHSANEKNIILINDYFATLASGDMKKFSSFFAKDVVWHQPGKNKFSGPKQGFGEIGAMVGGMMQDTKGTFVVKQTGQPMANGDLVSVHVTFTGSKSGTKVDMTGHDLFKIQNNKIVEVWLFSEDQSAEDSFWDHK</sequence>
<dbReference type="CDD" id="cd00531">
    <property type="entry name" value="NTF2_like"/>
    <property type="match status" value="1"/>
</dbReference>